<keyword evidence="3" id="KW-1185">Reference proteome</keyword>
<evidence type="ECO:0000313" key="2">
    <source>
        <dbReference type="EMBL" id="EDM80761.1"/>
    </source>
</evidence>
<reference evidence="2 3" key="1">
    <citation type="submission" date="2007-06" db="EMBL/GenBank/DDBJ databases">
        <authorList>
            <person name="Shimkets L."/>
            <person name="Ferriera S."/>
            <person name="Johnson J."/>
            <person name="Kravitz S."/>
            <person name="Beeson K."/>
            <person name="Sutton G."/>
            <person name="Rogers Y.-H."/>
            <person name="Friedman R."/>
            <person name="Frazier M."/>
            <person name="Venter J.C."/>
        </authorList>
    </citation>
    <scope>NUCLEOTIDE SEQUENCE [LARGE SCALE GENOMIC DNA]</scope>
    <source>
        <strain evidence="2 3">SIR-1</strain>
    </source>
</reference>
<evidence type="ECO:0000256" key="1">
    <source>
        <dbReference type="SAM" id="MobiDB-lite"/>
    </source>
</evidence>
<evidence type="ECO:0000313" key="3">
    <source>
        <dbReference type="Proteomes" id="UP000005801"/>
    </source>
</evidence>
<dbReference type="EMBL" id="ABCS01000008">
    <property type="protein sequence ID" value="EDM80761.1"/>
    <property type="molecule type" value="Genomic_DNA"/>
</dbReference>
<gene>
    <name evidence="2" type="ORF">PPSIR1_12798</name>
</gene>
<dbReference type="eggNOG" id="COG0629">
    <property type="taxonomic scope" value="Bacteria"/>
</dbReference>
<name>A6G064_9BACT</name>
<dbReference type="Proteomes" id="UP000005801">
    <property type="component" value="Unassembled WGS sequence"/>
</dbReference>
<protein>
    <recommendedName>
        <fullName evidence="4">DUF3127 domain-containing protein</fullName>
    </recommendedName>
</protein>
<sequence length="129" mass="14486">MELAGKIKVLFDTQNISAKFRKRELVLVTDERYPQQILVEFTQDKISLLDRVSEGDEVRIQIDIRGREWKSPRGDVKYFVSIQGWRIDPLVADQPEGGGPDAPSDFGDVPLPDGPNGYGSSEPPDDIPF</sequence>
<dbReference type="InterPro" id="IPR021474">
    <property type="entry name" value="DUF3127"/>
</dbReference>
<dbReference type="Pfam" id="PF11325">
    <property type="entry name" value="DUF3127"/>
    <property type="match status" value="1"/>
</dbReference>
<dbReference type="RefSeq" id="WP_006970113.1">
    <property type="nucleotide sequence ID" value="NZ_ABCS01000008.1"/>
</dbReference>
<feature type="region of interest" description="Disordered" evidence="1">
    <location>
        <begin position="90"/>
        <end position="129"/>
    </location>
</feature>
<comment type="caution">
    <text evidence="2">The sequence shown here is derived from an EMBL/GenBank/DDBJ whole genome shotgun (WGS) entry which is preliminary data.</text>
</comment>
<accession>A6G064</accession>
<evidence type="ECO:0008006" key="4">
    <source>
        <dbReference type="Google" id="ProtNLM"/>
    </source>
</evidence>
<proteinExistence type="predicted"/>
<organism evidence="2 3">
    <name type="scientific">Plesiocystis pacifica SIR-1</name>
    <dbReference type="NCBI Taxonomy" id="391625"/>
    <lineage>
        <taxon>Bacteria</taxon>
        <taxon>Pseudomonadati</taxon>
        <taxon>Myxococcota</taxon>
        <taxon>Polyangia</taxon>
        <taxon>Nannocystales</taxon>
        <taxon>Nannocystaceae</taxon>
        <taxon>Plesiocystis</taxon>
    </lineage>
</organism>
<dbReference type="AlphaFoldDB" id="A6G064"/>
<dbReference type="OrthoDB" id="9794303at2"/>
<dbReference type="STRING" id="391625.PPSIR1_12798"/>